<feature type="signal peptide" evidence="5">
    <location>
        <begin position="1"/>
        <end position="18"/>
    </location>
</feature>
<comment type="caution">
    <text evidence="7">The sequence shown here is derived from an EMBL/GenBank/DDBJ whole genome shotgun (WGS) entry which is preliminary data.</text>
</comment>
<evidence type="ECO:0000256" key="4">
    <source>
        <dbReference type="PROSITE-ProRule" id="PRU00473"/>
    </source>
</evidence>
<keyword evidence="3" id="KW-0998">Cell outer membrane</keyword>
<evidence type="ECO:0000256" key="5">
    <source>
        <dbReference type="SAM" id="SignalP"/>
    </source>
</evidence>
<keyword evidence="2 4" id="KW-0472">Membrane</keyword>
<comment type="subcellular location">
    <subcellularLocation>
        <location evidence="1">Cell outer membrane</location>
    </subcellularLocation>
</comment>
<protein>
    <recommendedName>
        <fullName evidence="6">OmpA-like domain-containing protein</fullName>
    </recommendedName>
</protein>
<proteinExistence type="predicted"/>
<dbReference type="RefSeq" id="WP_029203285.1">
    <property type="nucleotide sequence ID" value="NZ_AJYW02000048.1"/>
</dbReference>
<dbReference type="AlphaFoldDB" id="A0A1E5D4E5"/>
<gene>
    <name evidence="7" type="ORF">A130_13235</name>
</gene>
<feature type="domain" description="OmpA-like" evidence="6">
    <location>
        <begin position="84"/>
        <end position="201"/>
    </location>
</feature>
<keyword evidence="5" id="KW-0732">Signal</keyword>
<dbReference type="PANTHER" id="PTHR30329">
    <property type="entry name" value="STATOR ELEMENT OF FLAGELLAR MOTOR COMPLEX"/>
    <property type="match status" value="1"/>
</dbReference>
<dbReference type="InterPro" id="IPR006665">
    <property type="entry name" value="OmpA-like"/>
</dbReference>
<keyword evidence="8" id="KW-1185">Reference proteome</keyword>
<name>A0A1E5D4E5_9VIBR</name>
<evidence type="ECO:0000313" key="7">
    <source>
        <dbReference type="EMBL" id="OEE78438.1"/>
    </source>
</evidence>
<dbReference type="CDD" id="cd07185">
    <property type="entry name" value="OmpA_C-like"/>
    <property type="match status" value="1"/>
</dbReference>
<dbReference type="InterPro" id="IPR050330">
    <property type="entry name" value="Bact_OuterMem_StrucFunc"/>
</dbReference>
<accession>A0A1E5D4E5</accession>
<dbReference type="InterPro" id="IPR036737">
    <property type="entry name" value="OmpA-like_sf"/>
</dbReference>
<evidence type="ECO:0000256" key="3">
    <source>
        <dbReference type="ARBA" id="ARBA00023237"/>
    </source>
</evidence>
<reference evidence="7 8" key="1">
    <citation type="journal article" date="2012" name="Science">
        <title>Ecological populations of bacteria act as socially cohesive units of antibiotic production and resistance.</title>
        <authorList>
            <person name="Cordero O.X."/>
            <person name="Wildschutte H."/>
            <person name="Kirkup B."/>
            <person name="Proehl S."/>
            <person name="Ngo L."/>
            <person name="Hussain F."/>
            <person name="Le Roux F."/>
            <person name="Mincer T."/>
            <person name="Polz M.F."/>
        </authorList>
    </citation>
    <scope>NUCLEOTIDE SEQUENCE [LARGE SCALE GENOMIC DNA]</scope>
    <source>
        <strain evidence="7 8">FF-238</strain>
    </source>
</reference>
<evidence type="ECO:0000259" key="6">
    <source>
        <dbReference type="PROSITE" id="PS51123"/>
    </source>
</evidence>
<dbReference type="PRINTS" id="PR01021">
    <property type="entry name" value="OMPADOMAIN"/>
</dbReference>
<dbReference type="EMBL" id="AJYW02000048">
    <property type="protein sequence ID" value="OEE78438.1"/>
    <property type="molecule type" value="Genomic_DNA"/>
</dbReference>
<feature type="chain" id="PRO_5009173508" description="OmpA-like domain-containing protein" evidence="5">
    <location>
        <begin position="19"/>
        <end position="201"/>
    </location>
</feature>
<dbReference type="Proteomes" id="UP000094165">
    <property type="component" value="Unassembled WGS sequence"/>
</dbReference>
<dbReference type="InterPro" id="IPR006664">
    <property type="entry name" value="OMP_bac"/>
</dbReference>
<dbReference type="GO" id="GO:0009279">
    <property type="term" value="C:cell outer membrane"/>
    <property type="evidence" value="ECO:0007669"/>
    <property type="project" value="UniProtKB-SubCell"/>
</dbReference>
<dbReference type="SUPFAM" id="SSF103088">
    <property type="entry name" value="OmpA-like"/>
    <property type="match status" value="1"/>
</dbReference>
<evidence type="ECO:0000313" key="8">
    <source>
        <dbReference type="Proteomes" id="UP000094165"/>
    </source>
</evidence>
<sequence>MKYIAVFLGILLSGCSSMPTMYGGLLDAAPQHDGELLYPDRGVVSPTKKKHTVGGPQGQQRPSAYSSLESFLATRGIDYEVLPGNYVMVRLKNRIQFESGSATVSSYSEQWLNELGSYLARQPGIDIVIDGHADNTGSNRLNDGLSESRAKQVKLSLMKQKVAMNSIYTRGYGEYVPACSNQSKVGKACNRRVELMLIVAN</sequence>
<dbReference type="PROSITE" id="PS51123">
    <property type="entry name" value="OMPA_2"/>
    <property type="match status" value="1"/>
</dbReference>
<dbReference type="PROSITE" id="PS51257">
    <property type="entry name" value="PROKAR_LIPOPROTEIN"/>
    <property type="match status" value="1"/>
</dbReference>
<dbReference type="Gene3D" id="3.30.1330.60">
    <property type="entry name" value="OmpA-like domain"/>
    <property type="match status" value="1"/>
</dbReference>
<evidence type="ECO:0000256" key="2">
    <source>
        <dbReference type="ARBA" id="ARBA00023136"/>
    </source>
</evidence>
<dbReference type="PANTHER" id="PTHR30329:SF21">
    <property type="entry name" value="LIPOPROTEIN YIAD-RELATED"/>
    <property type="match status" value="1"/>
</dbReference>
<dbReference type="Pfam" id="PF00691">
    <property type="entry name" value="OmpA"/>
    <property type="match status" value="1"/>
</dbReference>
<evidence type="ECO:0000256" key="1">
    <source>
        <dbReference type="ARBA" id="ARBA00004442"/>
    </source>
</evidence>
<organism evidence="7 8">
    <name type="scientific">Vibrio genomosp. F6 str. FF-238</name>
    <dbReference type="NCBI Taxonomy" id="1191298"/>
    <lineage>
        <taxon>Bacteria</taxon>
        <taxon>Pseudomonadati</taxon>
        <taxon>Pseudomonadota</taxon>
        <taxon>Gammaproteobacteria</taxon>
        <taxon>Vibrionales</taxon>
        <taxon>Vibrionaceae</taxon>
        <taxon>Vibrio</taxon>
    </lineage>
</organism>